<dbReference type="InterPro" id="IPR021796">
    <property type="entry name" value="Tll0287-like_dom"/>
</dbReference>
<dbReference type="SMART" id="SM00283">
    <property type="entry name" value="MA"/>
    <property type="match status" value="1"/>
</dbReference>
<evidence type="ECO:0000256" key="4">
    <source>
        <dbReference type="SAM" id="Phobius"/>
    </source>
</evidence>
<reference evidence="7" key="1">
    <citation type="submission" date="2022-08" db="EMBL/GenBank/DDBJ databases">
        <title>Novel Bdellovibrio Species Isolated from Svalbard: Designation Bdellovibrio svalbardensis.</title>
        <authorList>
            <person name="Mitchell R.J."/>
            <person name="Choi S.Y."/>
        </authorList>
    </citation>
    <scope>NUCLEOTIDE SEQUENCE</scope>
    <source>
        <strain evidence="7">PAP01</strain>
    </source>
</reference>
<feature type="chain" id="PRO_5047491854" evidence="5">
    <location>
        <begin position="23"/>
        <end position="524"/>
    </location>
</feature>
<feature type="transmembrane region" description="Helical" evidence="4">
    <location>
        <begin position="217"/>
        <end position="240"/>
    </location>
</feature>
<comment type="similarity">
    <text evidence="2">Belongs to the methyl-accepting chemotaxis (MCP) protein family.</text>
</comment>
<evidence type="ECO:0000313" key="7">
    <source>
        <dbReference type="EMBL" id="MDG0815301.1"/>
    </source>
</evidence>
<dbReference type="PRINTS" id="PR00260">
    <property type="entry name" value="CHEMTRNSDUCR"/>
</dbReference>
<comment type="caution">
    <text evidence="7">The sequence shown here is derived from an EMBL/GenBank/DDBJ whole genome shotgun (WGS) entry which is preliminary data.</text>
</comment>
<evidence type="ECO:0000259" key="6">
    <source>
        <dbReference type="PROSITE" id="PS50111"/>
    </source>
</evidence>
<keyword evidence="1" id="KW-0145">Chemotaxis</keyword>
<keyword evidence="5" id="KW-0732">Signal</keyword>
<sequence>MKFNTKVMLSIALACIICTAAAVFVSSSRISAQGEQQLIEKSKAILSRLEAVRSYVAAQGGLDASIEKAVSTYADGNLPKDAKHTILKQVPIFAAMKVGAEGAKEEGYTFRIFSDEPRNPDNKATASEMEIYKRFLENPELREISTSTEQDIIVYRPVRLSASQGCMNCHGDPAKSPWKNGKDILGYQMENWSDGKLHGAFGVISSKAEIKAAAASATWYIIAWSGGLSVVALLLAFVILRPPMKALSGIAEKLQDAGTGVAQASVEISKSSSDLSAAATTAAASLEETTAATEEMSSMIRMNAEHTNGARTLAEQAQVKARTGKDEVEKLIVSMDEIAKSSKKIEEIITVIDDIAFQTNLLALNAAVEAARAGEQGKGFAVVAEAVRALAQRSATSAKEISGLIKDSVEKIENGHEVVQASGSMLNEIVLQIEKLTSLNIEISTASTEQAQGVTSINASINDLDRVTQSNAAAAEECAASAEVLTKRSKQMHNMVQELITIIEGPQSASGPSNEFEKKAAHAA</sequence>
<dbReference type="Gene3D" id="1.10.287.950">
    <property type="entry name" value="Methyl-accepting chemotaxis protein"/>
    <property type="match status" value="1"/>
</dbReference>
<evidence type="ECO:0000256" key="2">
    <source>
        <dbReference type="ARBA" id="ARBA00029447"/>
    </source>
</evidence>
<keyword evidence="4" id="KW-1133">Transmembrane helix</keyword>
<evidence type="ECO:0000256" key="3">
    <source>
        <dbReference type="PROSITE-ProRule" id="PRU00284"/>
    </source>
</evidence>
<keyword evidence="4" id="KW-0812">Transmembrane</keyword>
<feature type="domain" description="Methyl-accepting transducer" evidence="6">
    <location>
        <begin position="257"/>
        <end position="486"/>
    </location>
</feature>
<dbReference type="PANTHER" id="PTHR43531">
    <property type="entry name" value="PROTEIN ICFG"/>
    <property type="match status" value="1"/>
</dbReference>
<dbReference type="Pfam" id="PF00015">
    <property type="entry name" value="MCPsignal"/>
    <property type="match status" value="1"/>
</dbReference>
<dbReference type="Proteomes" id="UP001152321">
    <property type="component" value="Unassembled WGS sequence"/>
</dbReference>
<proteinExistence type="inferred from homology"/>
<gene>
    <name evidence="7" type="ORF">NWE73_02940</name>
</gene>
<dbReference type="InterPro" id="IPR004090">
    <property type="entry name" value="Chemotax_Me-accpt_rcpt"/>
</dbReference>
<evidence type="ECO:0000256" key="5">
    <source>
        <dbReference type="SAM" id="SignalP"/>
    </source>
</evidence>
<evidence type="ECO:0000256" key="1">
    <source>
        <dbReference type="ARBA" id="ARBA00022500"/>
    </source>
</evidence>
<keyword evidence="4" id="KW-0472">Membrane</keyword>
<dbReference type="Pfam" id="PF11845">
    <property type="entry name" value="Tll0287-like"/>
    <property type="match status" value="1"/>
</dbReference>
<dbReference type="InterPro" id="IPR004089">
    <property type="entry name" value="MCPsignal_dom"/>
</dbReference>
<dbReference type="RefSeq" id="WP_277576777.1">
    <property type="nucleotide sequence ID" value="NZ_JANRMI010000001.1"/>
</dbReference>
<dbReference type="InterPro" id="IPR051310">
    <property type="entry name" value="MCP_chemotaxis"/>
</dbReference>
<dbReference type="PANTHER" id="PTHR43531:SF11">
    <property type="entry name" value="METHYL-ACCEPTING CHEMOTAXIS PROTEIN 3"/>
    <property type="match status" value="1"/>
</dbReference>
<organism evidence="7 8">
    <name type="scientific">Bdellovibrio svalbardensis</name>
    <dbReference type="NCBI Taxonomy" id="2972972"/>
    <lineage>
        <taxon>Bacteria</taxon>
        <taxon>Pseudomonadati</taxon>
        <taxon>Bdellovibrionota</taxon>
        <taxon>Bdellovibrionia</taxon>
        <taxon>Bdellovibrionales</taxon>
        <taxon>Pseudobdellovibrionaceae</taxon>
        <taxon>Bdellovibrio</taxon>
    </lineage>
</organism>
<dbReference type="SUPFAM" id="SSF58104">
    <property type="entry name" value="Methyl-accepting chemotaxis protein (MCP) signaling domain"/>
    <property type="match status" value="1"/>
</dbReference>
<accession>A0ABT6DEP9</accession>
<keyword evidence="8" id="KW-1185">Reference proteome</keyword>
<keyword evidence="3" id="KW-0807">Transducer</keyword>
<dbReference type="EMBL" id="JANRMI010000001">
    <property type="protein sequence ID" value="MDG0815301.1"/>
    <property type="molecule type" value="Genomic_DNA"/>
</dbReference>
<name>A0ABT6DEP9_9BACT</name>
<dbReference type="CDD" id="cd11386">
    <property type="entry name" value="MCP_signal"/>
    <property type="match status" value="1"/>
</dbReference>
<evidence type="ECO:0000313" key="8">
    <source>
        <dbReference type="Proteomes" id="UP001152321"/>
    </source>
</evidence>
<dbReference type="PROSITE" id="PS50111">
    <property type="entry name" value="CHEMOTAXIS_TRANSDUC_2"/>
    <property type="match status" value="1"/>
</dbReference>
<feature type="signal peptide" evidence="5">
    <location>
        <begin position="1"/>
        <end position="22"/>
    </location>
</feature>
<protein>
    <submittedName>
        <fullName evidence="7">Methyl-accepting chemotaxis protein</fullName>
    </submittedName>
</protein>